<evidence type="ECO:0000256" key="6">
    <source>
        <dbReference type="ARBA" id="ARBA00022840"/>
    </source>
</evidence>
<feature type="domain" description="ABC transporter" evidence="8">
    <location>
        <begin position="5"/>
        <end position="254"/>
    </location>
</feature>
<dbReference type="EMBL" id="QVNQ01000001">
    <property type="protein sequence ID" value="RFS87361.1"/>
    <property type="molecule type" value="Genomic_DNA"/>
</dbReference>
<dbReference type="PROSITE" id="PS00211">
    <property type="entry name" value="ABC_TRANSPORTER_1"/>
    <property type="match status" value="1"/>
</dbReference>
<dbReference type="InterPro" id="IPR003439">
    <property type="entry name" value="ABC_transporter-like_ATP-bd"/>
</dbReference>
<dbReference type="SMART" id="SM00382">
    <property type="entry name" value="AAA"/>
    <property type="match status" value="1"/>
</dbReference>
<protein>
    <submittedName>
        <fullName evidence="9">ABC transporter ATP-binding protein</fullName>
    </submittedName>
</protein>
<dbReference type="Pfam" id="PF00005">
    <property type="entry name" value="ABC_tran"/>
    <property type="match status" value="1"/>
</dbReference>
<dbReference type="InterPro" id="IPR013563">
    <property type="entry name" value="Oligopep_ABC_C"/>
</dbReference>
<dbReference type="OrthoDB" id="9809030at2"/>
<dbReference type="GO" id="GO:0005886">
    <property type="term" value="C:plasma membrane"/>
    <property type="evidence" value="ECO:0007669"/>
    <property type="project" value="UniProtKB-SubCell"/>
</dbReference>
<dbReference type="Pfam" id="PF08352">
    <property type="entry name" value="oligo_HPY"/>
    <property type="match status" value="1"/>
</dbReference>
<dbReference type="PANTHER" id="PTHR43297">
    <property type="entry name" value="OLIGOPEPTIDE TRANSPORT ATP-BINDING PROTEIN APPD"/>
    <property type="match status" value="1"/>
</dbReference>
<keyword evidence="10" id="KW-1185">Reference proteome</keyword>
<dbReference type="InterPro" id="IPR017871">
    <property type="entry name" value="ABC_transporter-like_CS"/>
</dbReference>
<sequence>MTPVLEIRDLRVKMPTPRGHVTVVDGVDLTAEPESIAGIAGESGSGKTITMLAVLGLLPPDAIVEGSARLAGRELIGLPERELRAVRGRRMAMIFQDPLASLHPMLTIGRQLTDHMRAHLGLGRAKARARAVELLAEVRLPDPAGMLDRHPHEFSGGMRQRVAIAMALACEPEVIIGDEPTTALDVTVQAGILRLLDRLRRESGVTVVLVTHDLGVMSALADTLSVFYSGRVVETGTAGTVLRRPRHPYTAGLLAALPSPEAKVDQGVRPIPGTPPVPGDRPSGCAFHPRCPHGVDQCAVEVPAPVELDDRHRFACPPDPFAAGRTS</sequence>
<name>A0A372GPP3_9ACTN</name>
<evidence type="ECO:0000256" key="3">
    <source>
        <dbReference type="ARBA" id="ARBA00022448"/>
    </source>
</evidence>
<keyword evidence="4" id="KW-1003">Cell membrane</keyword>
<keyword evidence="7" id="KW-0472">Membrane</keyword>
<organism evidence="9 10">
    <name type="scientific">Actinomadura spongiicola</name>
    <dbReference type="NCBI Taxonomy" id="2303421"/>
    <lineage>
        <taxon>Bacteria</taxon>
        <taxon>Bacillati</taxon>
        <taxon>Actinomycetota</taxon>
        <taxon>Actinomycetes</taxon>
        <taxon>Streptosporangiales</taxon>
        <taxon>Thermomonosporaceae</taxon>
        <taxon>Actinomadura</taxon>
    </lineage>
</organism>
<dbReference type="GO" id="GO:0005524">
    <property type="term" value="F:ATP binding"/>
    <property type="evidence" value="ECO:0007669"/>
    <property type="project" value="UniProtKB-KW"/>
</dbReference>
<comment type="similarity">
    <text evidence="2">Belongs to the ABC transporter superfamily.</text>
</comment>
<dbReference type="CDD" id="cd03257">
    <property type="entry name" value="ABC_NikE_OppD_transporters"/>
    <property type="match status" value="1"/>
</dbReference>
<dbReference type="NCBIfam" id="TIGR01727">
    <property type="entry name" value="oligo_HPY"/>
    <property type="match status" value="1"/>
</dbReference>
<dbReference type="RefSeq" id="WP_117397809.1">
    <property type="nucleotide sequence ID" value="NZ_QVNQ01000001.1"/>
</dbReference>
<evidence type="ECO:0000313" key="9">
    <source>
        <dbReference type="EMBL" id="RFS87361.1"/>
    </source>
</evidence>
<gene>
    <name evidence="9" type="ORF">D0T12_03780</name>
</gene>
<evidence type="ECO:0000259" key="8">
    <source>
        <dbReference type="PROSITE" id="PS50893"/>
    </source>
</evidence>
<keyword evidence="6 9" id="KW-0067">ATP-binding</keyword>
<evidence type="ECO:0000256" key="1">
    <source>
        <dbReference type="ARBA" id="ARBA00004202"/>
    </source>
</evidence>
<dbReference type="InterPro" id="IPR050388">
    <property type="entry name" value="ABC_Ni/Peptide_Import"/>
</dbReference>
<comment type="caution">
    <text evidence="9">The sequence shown here is derived from an EMBL/GenBank/DDBJ whole genome shotgun (WGS) entry which is preliminary data.</text>
</comment>
<accession>A0A372GPP3</accession>
<dbReference type="InterPro" id="IPR003593">
    <property type="entry name" value="AAA+_ATPase"/>
</dbReference>
<evidence type="ECO:0000256" key="7">
    <source>
        <dbReference type="ARBA" id="ARBA00023136"/>
    </source>
</evidence>
<keyword evidence="5" id="KW-0547">Nucleotide-binding</keyword>
<dbReference type="GO" id="GO:0015833">
    <property type="term" value="P:peptide transport"/>
    <property type="evidence" value="ECO:0007669"/>
    <property type="project" value="InterPro"/>
</dbReference>
<dbReference type="GO" id="GO:0016887">
    <property type="term" value="F:ATP hydrolysis activity"/>
    <property type="evidence" value="ECO:0007669"/>
    <property type="project" value="InterPro"/>
</dbReference>
<dbReference type="Gene3D" id="3.40.50.300">
    <property type="entry name" value="P-loop containing nucleotide triphosphate hydrolases"/>
    <property type="match status" value="1"/>
</dbReference>
<keyword evidence="3" id="KW-0813">Transport</keyword>
<dbReference type="InterPro" id="IPR027417">
    <property type="entry name" value="P-loop_NTPase"/>
</dbReference>
<dbReference type="PROSITE" id="PS50893">
    <property type="entry name" value="ABC_TRANSPORTER_2"/>
    <property type="match status" value="1"/>
</dbReference>
<proteinExistence type="inferred from homology"/>
<reference evidence="9 10" key="1">
    <citation type="submission" date="2018-08" db="EMBL/GenBank/DDBJ databases">
        <title>Actinomadura spongicola sp. nov., isolated from marine sponge Leucetta chagosensis.</title>
        <authorList>
            <person name="Li L."/>
            <person name="Lin H.W."/>
        </authorList>
    </citation>
    <scope>NUCLEOTIDE SEQUENCE [LARGE SCALE GENOMIC DNA]</scope>
    <source>
        <strain evidence="9 10">LHW52907</strain>
    </source>
</reference>
<dbReference type="AlphaFoldDB" id="A0A372GPP3"/>
<dbReference type="FunFam" id="3.40.50.300:FF:000016">
    <property type="entry name" value="Oligopeptide ABC transporter ATP-binding component"/>
    <property type="match status" value="1"/>
</dbReference>
<dbReference type="PANTHER" id="PTHR43297:SF2">
    <property type="entry name" value="DIPEPTIDE TRANSPORT ATP-BINDING PROTEIN DPPD"/>
    <property type="match status" value="1"/>
</dbReference>
<dbReference type="Proteomes" id="UP000262882">
    <property type="component" value="Unassembled WGS sequence"/>
</dbReference>
<comment type="subcellular location">
    <subcellularLocation>
        <location evidence="1">Cell membrane</location>
        <topology evidence="1">Peripheral membrane protein</topology>
    </subcellularLocation>
</comment>
<evidence type="ECO:0000256" key="2">
    <source>
        <dbReference type="ARBA" id="ARBA00005417"/>
    </source>
</evidence>
<dbReference type="SUPFAM" id="SSF52540">
    <property type="entry name" value="P-loop containing nucleoside triphosphate hydrolases"/>
    <property type="match status" value="1"/>
</dbReference>
<evidence type="ECO:0000256" key="4">
    <source>
        <dbReference type="ARBA" id="ARBA00022475"/>
    </source>
</evidence>
<evidence type="ECO:0000313" key="10">
    <source>
        <dbReference type="Proteomes" id="UP000262882"/>
    </source>
</evidence>
<evidence type="ECO:0000256" key="5">
    <source>
        <dbReference type="ARBA" id="ARBA00022741"/>
    </source>
</evidence>